<name>A0AA86RTV6_9EUKA</name>
<comment type="caution">
    <text evidence="1">The sequence shown here is derived from an EMBL/GenBank/DDBJ whole genome shotgun (WGS) entry which is preliminary data.</text>
</comment>
<protein>
    <submittedName>
        <fullName evidence="2">Hypothetical_protein</fullName>
    </submittedName>
</protein>
<proteinExistence type="predicted"/>
<dbReference type="Proteomes" id="UP001642409">
    <property type="component" value="Unassembled WGS sequence"/>
</dbReference>
<reference evidence="1" key="1">
    <citation type="submission" date="2023-06" db="EMBL/GenBank/DDBJ databases">
        <authorList>
            <person name="Kurt Z."/>
        </authorList>
    </citation>
    <scope>NUCLEOTIDE SEQUENCE</scope>
</reference>
<sequence>MFKVPLNQTASPSCITTINKNQKTKNIVKIAKSNKIIMLLYQLKQVRNKHSKTITKHQQNNRTKYVSEDVSSNLMIYHCRKHTMTTKFSKLPQKAQTTELVARFASVCSIQVDQINMKSHAAEFRNIKKIRFRA</sequence>
<organism evidence="1">
    <name type="scientific">Hexamita inflata</name>
    <dbReference type="NCBI Taxonomy" id="28002"/>
    <lineage>
        <taxon>Eukaryota</taxon>
        <taxon>Metamonada</taxon>
        <taxon>Diplomonadida</taxon>
        <taxon>Hexamitidae</taxon>
        <taxon>Hexamitinae</taxon>
        <taxon>Hexamita</taxon>
    </lineage>
</organism>
<accession>A0AA86RTV6</accession>
<dbReference type="EMBL" id="CATOUU010001109">
    <property type="protein sequence ID" value="CAI9972440.1"/>
    <property type="molecule type" value="Genomic_DNA"/>
</dbReference>
<dbReference type="AlphaFoldDB" id="A0AA86RTV6"/>
<dbReference type="EMBL" id="CAXDID020000348">
    <property type="protein sequence ID" value="CAL6080741.1"/>
    <property type="molecule type" value="Genomic_DNA"/>
</dbReference>
<reference evidence="2 3" key="2">
    <citation type="submission" date="2024-07" db="EMBL/GenBank/DDBJ databases">
        <authorList>
            <person name="Akdeniz Z."/>
        </authorList>
    </citation>
    <scope>NUCLEOTIDE SEQUENCE [LARGE SCALE GENOMIC DNA]</scope>
</reference>
<evidence type="ECO:0000313" key="1">
    <source>
        <dbReference type="EMBL" id="CAI9972440.1"/>
    </source>
</evidence>
<evidence type="ECO:0000313" key="3">
    <source>
        <dbReference type="Proteomes" id="UP001642409"/>
    </source>
</evidence>
<evidence type="ECO:0000313" key="2">
    <source>
        <dbReference type="EMBL" id="CAL6080741.1"/>
    </source>
</evidence>
<gene>
    <name evidence="2" type="ORF">HINF_LOCUS60011</name>
    <name evidence="1" type="ORF">HINF_LOCUS60085</name>
</gene>
<keyword evidence="3" id="KW-1185">Reference proteome</keyword>